<sequence length="311" mass="34389">MNTMQLACFLAVAETLSFARAAEQLHVTQPAVTQQIHSLESELNTQLFRRTTRAVELTQAGLIFLGDAKLMLEISERARLRAEHAVEDLRQPFVIGCHADADVFRLAETLRRMAGRFPDLYPVFQVVPFRRLYQRLLEETVDVVVAFREGGLRKSIRYRELARPGLVALVDPGHPLAGAGEVEFASLREYPIVALSPQRSPEGYRSQLHALLDGLPPERVYFCESVETAAVLAEGGFGAAVVPDLFRGREPGLVLLPIADAQPLSYGVYYKSLAEKPRRRAFVELTAEAFAAAVQEELGPEAGESIPHGDI</sequence>
<gene>
    <name evidence="6" type="ORF">IAD36_10430</name>
</gene>
<dbReference type="SUPFAM" id="SSF53850">
    <property type="entry name" value="Periplasmic binding protein-like II"/>
    <property type="match status" value="1"/>
</dbReference>
<dbReference type="Pfam" id="PF03466">
    <property type="entry name" value="LysR_substrate"/>
    <property type="match status" value="1"/>
</dbReference>
<dbReference type="InterPro" id="IPR000847">
    <property type="entry name" value="LysR_HTH_N"/>
</dbReference>
<evidence type="ECO:0000256" key="4">
    <source>
        <dbReference type="ARBA" id="ARBA00023163"/>
    </source>
</evidence>
<keyword evidence="2" id="KW-0805">Transcription regulation</keyword>
<evidence type="ECO:0000256" key="1">
    <source>
        <dbReference type="ARBA" id="ARBA00009437"/>
    </source>
</evidence>
<dbReference type="PRINTS" id="PR00039">
    <property type="entry name" value="HTHLYSR"/>
</dbReference>
<dbReference type="PANTHER" id="PTHR30346:SF28">
    <property type="entry name" value="HTH-TYPE TRANSCRIPTIONAL REGULATOR CYNR"/>
    <property type="match status" value="1"/>
</dbReference>
<dbReference type="AlphaFoldDB" id="A0A9D1DND1"/>
<dbReference type="Pfam" id="PF00126">
    <property type="entry name" value="HTH_1"/>
    <property type="match status" value="1"/>
</dbReference>
<dbReference type="InterPro" id="IPR036388">
    <property type="entry name" value="WH-like_DNA-bd_sf"/>
</dbReference>
<dbReference type="InterPro" id="IPR036390">
    <property type="entry name" value="WH_DNA-bd_sf"/>
</dbReference>
<dbReference type="Proteomes" id="UP000824238">
    <property type="component" value="Unassembled WGS sequence"/>
</dbReference>
<keyword evidence="3" id="KW-0238">DNA-binding</keyword>
<reference evidence="6" key="1">
    <citation type="submission" date="2020-10" db="EMBL/GenBank/DDBJ databases">
        <authorList>
            <person name="Gilroy R."/>
        </authorList>
    </citation>
    <scope>NUCLEOTIDE SEQUENCE</scope>
    <source>
        <strain evidence="6">ChiGjej3B3-7149</strain>
    </source>
</reference>
<protein>
    <submittedName>
        <fullName evidence="6">LysR family transcriptional regulator</fullName>
    </submittedName>
</protein>
<reference evidence="6" key="2">
    <citation type="journal article" date="2021" name="PeerJ">
        <title>Extensive microbial diversity within the chicken gut microbiome revealed by metagenomics and culture.</title>
        <authorList>
            <person name="Gilroy R."/>
            <person name="Ravi A."/>
            <person name="Getino M."/>
            <person name="Pursley I."/>
            <person name="Horton D.L."/>
            <person name="Alikhan N.F."/>
            <person name="Baker D."/>
            <person name="Gharbi K."/>
            <person name="Hall N."/>
            <person name="Watson M."/>
            <person name="Adriaenssens E.M."/>
            <person name="Foster-Nyarko E."/>
            <person name="Jarju S."/>
            <person name="Secka A."/>
            <person name="Antonio M."/>
            <person name="Oren A."/>
            <person name="Chaudhuri R.R."/>
            <person name="La Ragione R."/>
            <person name="Hildebrand F."/>
            <person name="Pallen M.J."/>
        </authorList>
    </citation>
    <scope>NUCLEOTIDE SEQUENCE</scope>
    <source>
        <strain evidence="6">ChiGjej3B3-7149</strain>
    </source>
</reference>
<evidence type="ECO:0000256" key="2">
    <source>
        <dbReference type="ARBA" id="ARBA00023015"/>
    </source>
</evidence>
<comment type="similarity">
    <text evidence="1">Belongs to the LysR transcriptional regulatory family.</text>
</comment>
<evidence type="ECO:0000256" key="3">
    <source>
        <dbReference type="ARBA" id="ARBA00023125"/>
    </source>
</evidence>
<dbReference type="GO" id="GO:0003700">
    <property type="term" value="F:DNA-binding transcription factor activity"/>
    <property type="evidence" value="ECO:0007669"/>
    <property type="project" value="InterPro"/>
</dbReference>
<evidence type="ECO:0000313" key="7">
    <source>
        <dbReference type="Proteomes" id="UP000824238"/>
    </source>
</evidence>
<dbReference type="Gene3D" id="1.10.10.10">
    <property type="entry name" value="Winged helix-like DNA-binding domain superfamily/Winged helix DNA-binding domain"/>
    <property type="match status" value="1"/>
</dbReference>
<keyword evidence="4" id="KW-0804">Transcription</keyword>
<dbReference type="Gene3D" id="3.40.190.290">
    <property type="match status" value="1"/>
</dbReference>
<dbReference type="FunFam" id="1.10.10.10:FF:000001">
    <property type="entry name" value="LysR family transcriptional regulator"/>
    <property type="match status" value="1"/>
</dbReference>
<dbReference type="InterPro" id="IPR005119">
    <property type="entry name" value="LysR_subst-bd"/>
</dbReference>
<proteinExistence type="inferred from homology"/>
<feature type="domain" description="HTH lysR-type" evidence="5">
    <location>
        <begin position="1"/>
        <end position="58"/>
    </location>
</feature>
<organism evidence="6 7">
    <name type="scientific">Candidatus Scatomorpha intestinigallinarum</name>
    <dbReference type="NCBI Taxonomy" id="2840923"/>
    <lineage>
        <taxon>Bacteria</taxon>
        <taxon>Bacillati</taxon>
        <taxon>Bacillota</taxon>
        <taxon>Clostridia</taxon>
        <taxon>Eubacteriales</taxon>
        <taxon>Candidatus Scatomorpha</taxon>
    </lineage>
</organism>
<evidence type="ECO:0000313" key="6">
    <source>
        <dbReference type="EMBL" id="HIR55995.1"/>
    </source>
</evidence>
<dbReference type="PANTHER" id="PTHR30346">
    <property type="entry name" value="TRANSCRIPTIONAL DUAL REGULATOR HCAR-RELATED"/>
    <property type="match status" value="1"/>
</dbReference>
<dbReference type="EMBL" id="DVHH01000252">
    <property type="protein sequence ID" value="HIR55995.1"/>
    <property type="molecule type" value="Genomic_DNA"/>
</dbReference>
<dbReference type="SUPFAM" id="SSF46785">
    <property type="entry name" value="Winged helix' DNA-binding domain"/>
    <property type="match status" value="1"/>
</dbReference>
<accession>A0A9D1DND1</accession>
<dbReference type="GO" id="GO:0032993">
    <property type="term" value="C:protein-DNA complex"/>
    <property type="evidence" value="ECO:0007669"/>
    <property type="project" value="TreeGrafter"/>
</dbReference>
<evidence type="ECO:0000259" key="5">
    <source>
        <dbReference type="PROSITE" id="PS50931"/>
    </source>
</evidence>
<dbReference type="GO" id="GO:0003677">
    <property type="term" value="F:DNA binding"/>
    <property type="evidence" value="ECO:0007669"/>
    <property type="project" value="UniProtKB-KW"/>
</dbReference>
<comment type="caution">
    <text evidence="6">The sequence shown here is derived from an EMBL/GenBank/DDBJ whole genome shotgun (WGS) entry which is preliminary data.</text>
</comment>
<dbReference type="PROSITE" id="PS50931">
    <property type="entry name" value="HTH_LYSR"/>
    <property type="match status" value="1"/>
</dbReference>
<name>A0A9D1DND1_9FIRM</name>